<dbReference type="GO" id="GO:0030335">
    <property type="term" value="P:positive regulation of cell migration"/>
    <property type="evidence" value="ECO:0007669"/>
    <property type="project" value="TreeGrafter"/>
</dbReference>
<evidence type="ECO:0000256" key="1">
    <source>
        <dbReference type="ARBA" id="ARBA00004221"/>
    </source>
</evidence>
<organism evidence="10 11">
    <name type="scientific">Phyllostomus discolor</name>
    <name type="common">pale spear-nosed bat</name>
    <dbReference type="NCBI Taxonomy" id="89673"/>
    <lineage>
        <taxon>Eukaryota</taxon>
        <taxon>Metazoa</taxon>
        <taxon>Chordata</taxon>
        <taxon>Craniata</taxon>
        <taxon>Vertebrata</taxon>
        <taxon>Euteleostomi</taxon>
        <taxon>Mammalia</taxon>
        <taxon>Eutheria</taxon>
        <taxon>Laurasiatheria</taxon>
        <taxon>Chiroptera</taxon>
        <taxon>Yangochiroptera</taxon>
        <taxon>Phyllostomidae</taxon>
        <taxon>Phyllostominae</taxon>
        <taxon>Phyllostomus</taxon>
    </lineage>
</organism>
<dbReference type="GO" id="GO:0030154">
    <property type="term" value="P:cell differentiation"/>
    <property type="evidence" value="ECO:0007669"/>
    <property type="project" value="UniProtKB-KW"/>
</dbReference>
<evidence type="ECO:0000256" key="3">
    <source>
        <dbReference type="ARBA" id="ARBA00022475"/>
    </source>
</evidence>
<evidence type="ECO:0000256" key="8">
    <source>
        <dbReference type="ARBA" id="ARBA00024756"/>
    </source>
</evidence>
<gene>
    <name evidence="11" type="primary">PLET1</name>
</gene>
<dbReference type="KEGG" id="pdic:114498787"/>
<dbReference type="AlphaFoldDB" id="A0A6J2LUF5"/>
<dbReference type="PANTHER" id="PTHR22527:SF2">
    <property type="entry name" value="PLACENTA-EXPRESSED TRANSCRIPT 1 PROTEIN"/>
    <property type="match status" value="1"/>
</dbReference>
<dbReference type="CTD" id="349633"/>
<comment type="subcellular location">
    <subcellularLocation>
        <location evidence="1">Apical cell membrane</location>
    </subcellularLocation>
</comment>
<reference evidence="11" key="1">
    <citation type="submission" date="2025-08" db="UniProtKB">
        <authorList>
            <consortium name="RefSeq"/>
        </authorList>
    </citation>
    <scope>IDENTIFICATION</scope>
    <source>
        <tissue evidence="11">Muscle</tissue>
    </source>
</reference>
<keyword evidence="6" id="KW-0472">Membrane</keyword>
<accession>A0A6J2LUF5</accession>
<comment type="function">
    <text evidence="8">Modulates leading keratinocyte migration and cellular adhesion to matrix proteins during a wound-healing response and promotes wound repair. May play a role during trichilemmal differentiation of the hair follicle.</text>
</comment>
<dbReference type="PANTHER" id="PTHR22527">
    <property type="entry name" value="PLACENTA-EXPRESSED TRANSCRIPT 1 PROTEIN"/>
    <property type="match status" value="1"/>
</dbReference>
<evidence type="ECO:0000256" key="4">
    <source>
        <dbReference type="ARBA" id="ARBA00022729"/>
    </source>
</evidence>
<dbReference type="InParanoid" id="A0A6J2LUF5"/>
<proteinExistence type="predicted"/>
<feature type="chain" id="PRO_5027105399" description="Placenta-expressed transcript 1 protein" evidence="9">
    <location>
        <begin position="28"/>
        <end position="212"/>
    </location>
</feature>
<dbReference type="GO" id="GO:0016324">
    <property type="term" value="C:apical plasma membrane"/>
    <property type="evidence" value="ECO:0007669"/>
    <property type="project" value="UniProtKB-SubCell"/>
</dbReference>
<evidence type="ECO:0000256" key="6">
    <source>
        <dbReference type="ARBA" id="ARBA00023136"/>
    </source>
</evidence>
<dbReference type="FunCoup" id="A0A6J2LUF5">
    <property type="interactions" value="8"/>
</dbReference>
<dbReference type="InterPro" id="IPR026184">
    <property type="entry name" value="PLET1"/>
</dbReference>
<keyword evidence="3" id="KW-1003">Cell membrane</keyword>
<keyword evidence="7" id="KW-0325">Glycoprotein</keyword>
<evidence type="ECO:0000256" key="9">
    <source>
        <dbReference type="SAM" id="SignalP"/>
    </source>
</evidence>
<keyword evidence="10" id="KW-1185">Reference proteome</keyword>
<dbReference type="GeneID" id="114498787"/>
<evidence type="ECO:0000313" key="11">
    <source>
        <dbReference type="RefSeq" id="XP_028370654.1"/>
    </source>
</evidence>
<dbReference type="GO" id="GO:0009897">
    <property type="term" value="C:external side of plasma membrane"/>
    <property type="evidence" value="ECO:0007669"/>
    <property type="project" value="TreeGrafter"/>
</dbReference>
<dbReference type="RefSeq" id="XP_028370654.1">
    <property type="nucleotide sequence ID" value="XM_028514853.2"/>
</dbReference>
<keyword evidence="5" id="KW-0221">Differentiation</keyword>
<protein>
    <recommendedName>
        <fullName evidence="2">Placenta-expressed transcript 1 protein</fullName>
    </recommendedName>
</protein>
<sequence length="212" mass="23276">MAVLGSVMPSLGLFLCLGMLFISASSANDSDSCMSFNEVIPTTGIMASSDVYEDNKVYTIFVPVTYRTNSVVLRALDTNNNSIGFWYRADLTCNNSVVYFLKDTHEGSFSARWRSPSTNVTTVEIQAFAVNVQKMATFSSLKLKKQATITTPSYSTISTSRPTTARILTTTRNLNPTSTPTTTKSLANRIFLSPITDAIQILLVFLTSKLLF</sequence>
<evidence type="ECO:0000313" key="10">
    <source>
        <dbReference type="Proteomes" id="UP000504628"/>
    </source>
</evidence>
<evidence type="ECO:0000256" key="7">
    <source>
        <dbReference type="ARBA" id="ARBA00023180"/>
    </source>
</evidence>
<dbReference type="OrthoDB" id="9446289at2759"/>
<keyword evidence="4 9" id="KW-0732">Signal</keyword>
<evidence type="ECO:0000256" key="2">
    <source>
        <dbReference type="ARBA" id="ARBA00014036"/>
    </source>
</evidence>
<dbReference type="GO" id="GO:0001953">
    <property type="term" value="P:negative regulation of cell-matrix adhesion"/>
    <property type="evidence" value="ECO:0007669"/>
    <property type="project" value="TreeGrafter"/>
</dbReference>
<feature type="signal peptide" evidence="9">
    <location>
        <begin position="1"/>
        <end position="27"/>
    </location>
</feature>
<dbReference type="Proteomes" id="UP000504628">
    <property type="component" value="Chromosome 6"/>
</dbReference>
<evidence type="ECO:0000256" key="5">
    <source>
        <dbReference type="ARBA" id="ARBA00022782"/>
    </source>
</evidence>
<dbReference type="GO" id="GO:0035313">
    <property type="term" value="P:wound healing, spreading of epidermal cells"/>
    <property type="evidence" value="ECO:0007669"/>
    <property type="project" value="TreeGrafter"/>
</dbReference>
<name>A0A6J2LUF5_9CHIR</name>